<dbReference type="PANTHER" id="PTHR37841">
    <property type="entry name" value="GLR2918 PROTEIN"/>
    <property type="match status" value="1"/>
</dbReference>
<sequence>MRDFCSTMVTEDIRGGYPGMSETSLLPIRENRRYGYINRKGSVVIPPQYEYAGSFAEGLANVRLSGKHGFIDTTGRIAIPPKFEEVHFGFKEGVAIVEDDFYQYCIDTTGKEVLGAGLEQVKPFVDGLAAACVDRLWGFMDKSGSFVIPPAFEDVRGFSCGLSAAKRNGRWGFVDKSGRFAIEPQYALIDSFSGDGLACVSQDGRTVEYINVRGETVIGGGYAIANPFWKSRFSEGLAAVFIDGKCGAIDTKGLLVIPPIYEEIGLFSEGLAAVKINQLWGYVDRTGHVRIPAVYRYAAPFSGGLAKVTIEYMQGGSDHKEAYIDSRGEYVWTNG</sequence>
<dbReference type="Proteomes" id="UP000247476">
    <property type="component" value="Unassembled WGS sequence"/>
</dbReference>
<dbReference type="PANTHER" id="PTHR37841:SF1">
    <property type="entry name" value="DUF3298 DOMAIN-CONTAINING PROTEIN"/>
    <property type="match status" value="1"/>
</dbReference>
<evidence type="ECO:0000313" key="1">
    <source>
        <dbReference type="EMBL" id="PYI55154.1"/>
    </source>
</evidence>
<gene>
    <name evidence="1" type="ORF">DLM86_11555</name>
</gene>
<protein>
    <recommendedName>
        <fullName evidence="3">WG repeat-containing protein</fullName>
    </recommendedName>
</protein>
<reference evidence="1 2" key="1">
    <citation type="submission" date="2018-05" db="EMBL/GenBank/DDBJ databases">
        <title>Paenibacillus flagellatus sp. nov., isolated from selenium mineral soil.</title>
        <authorList>
            <person name="Dai X."/>
        </authorList>
    </citation>
    <scope>NUCLEOTIDE SEQUENCE [LARGE SCALE GENOMIC DNA]</scope>
    <source>
        <strain evidence="1 2">DXL2</strain>
    </source>
</reference>
<dbReference type="EMBL" id="QJVJ01000004">
    <property type="protein sequence ID" value="PYI55154.1"/>
    <property type="molecule type" value="Genomic_DNA"/>
</dbReference>
<dbReference type="AlphaFoldDB" id="A0A2V5KAM5"/>
<dbReference type="Pfam" id="PF14903">
    <property type="entry name" value="WG_beta_rep"/>
    <property type="match status" value="4"/>
</dbReference>
<name>A0A2V5KAM5_9BACL</name>
<accession>A0A2V5KAM5</accession>
<organism evidence="1 2">
    <name type="scientific">Paenibacillus flagellatus</name>
    <dbReference type="NCBI Taxonomy" id="2211139"/>
    <lineage>
        <taxon>Bacteria</taxon>
        <taxon>Bacillati</taxon>
        <taxon>Bacillota</taxon>
        <taxon>Bacilli</taxon>
        <taxon>Bacillales</taxon>
        <taxon>Paenibacillaceae</taxon>
        <taxon>Paenibacillus</taxon>
    </lineage>
</organism>
<evidence type="ECO:0008006" key="3">
    <source>
        <dbReference type="Google" id="ProtNLM"/>
    </source>
</evidence>
<keyword evidence="2" id="KW-1185">Reference proteome</keyword>
<comment type="caution">
    <text evidence="1">The sequence shown here is derived from an EMBL/GenBank/DDBJ whole genome shotgun (WGS) entry which is preliminary data.</text>
</comment>
<evidence type="ECO:0000313" key="2">
    <source>
        <dbReference type="Proteomes" id="UP000247476"/>
    </source>
</evidence>
<proteinExistence type="predicted"/>
<dbReference type="SUPFAM" id="SSF69360">
    <property type="entry name" value="Cell wall binding repeat"/>
    <property type="match status" value="1"/>
</dbReference>
<dbReference type="InterPro" id="IPR032774">
    <property type="entry name" value="WG_beta_rep"/>
</dbReference>